<dbReference type="InterPro" id="IPR043502">
    <property type="entry name" value="DNA/RNA_pol_sf"/>
</dbReference>
<dbReference type="Gene3D" id="2.40.70.10">
    <property type="entry name" value="Acid Proteases"/>
    <property type="match status" value="1"/>
</dbReference>
<evidence type="ECO:0000259" key="8">
    <source>
        <dbReference type="PROSITE" id="PS50878"/>
    </source>
</evidence>
<gene>
    <name evidence="11" type="primary">LOC128202590</name>
</gene>
<dbReference type="InterPro" id="IPR041577">
    <property type="entry name" value="RT_RNaseH_2"/>
</dbReference>
<dbReference type="Proteomes" id="UP001652740">
    <property type="component" value="Unplaced"/>
</dbReference>
<dbReference type="Gene3D" id="3.10.10.10">
    <property type="entry name" value="HIV Type 1 Reverse Transcriptase, subunit A, domain 1"/>
    <property type="match status" value="1"/>
</dbReference>
<feature type="domain" description="Reverse transcriptase" evidence="8">
    <location>
        <begin position="447"/>
        <end position="625"/>
    </location>
</feature>
<feature type="compositionally biased region" description="Basic and acidic residues" evidence="7">
    <location>
        <begin position="199"/>
        <end position="210"/>
    </location>
</feature>
<dbReference type="PANTHER" id="PTHR37984:SF5">
    <property type="entry name" value="PROTEIN NYNRIN-LIKE"/>
    <property type="match status" value="1"/>
</dbReference>
<keyword evidence="5" id="KW-0255">Endonuclease</keyword>
<dbReference type="PANTHER" id="PTHR37984">
    <property type="entry name" value="PROTEIN CBG26694"/>
    <property type="match status" value="1"/>
</dbReference>
<feature type="compositionally biased region" description="Basic residues" evidence="7">
    <location>
        <begin position="1296"/>
        <end position="1312"/>
    </location>
</feature>
<dbReference type="Gene3D" id="1.10.340.70">
    <property type="match status" value="1"/>
</dbReference>
<dbReference type="InterPro" id="IPR012337">
    <property type="entry name" value="RNaseH-like_sf"/>
</dbReference>
<protein>
    <recommendedName>
        <fullName evidence="1">RNA-directed DNA polymerase</fullName>
        <ecNumber evidence="1">2.7.7.49</ecNumber>
    </recommendedName>
</protein>
<name>A0ABM3N712_GALME</name>
<dbReference type="PROSITE" id="PS50878">
    <property type="entry name" value="RT_POL"/>
    <property type="match status" value="1"/>
</dbReference>
<dbReference type="InterPro" id="IPR021109">
    <property type="entry name" value="Peptidase_aspartic_dom_sf"/>
</dbReference>
<proteinExistence type="predicted"/>
<evidence type="ECO:0000313" key="11">
    <source>
        <dbReference type="RefSeq" id="XP_052759374.1"/>
    </source>
</evidence>
<dbReference type="InterPro" id="IPR036397">
    <property type="entry name" value="RNaseH_sf"/>
</dbReference>
<reference evidence="11" key="1">
    <citation type="submission" date="2025-08" db="UniProtKB">
        <authorList>
            <consortium name="RefSeq"/>
        </authorList>
    </citation>
    <scope>IDENTIFICATION</scope>
    <source>
        <tissue evidence="11">Whole larvae</tissue>
    </source>
</reference>
<keyword evidence="10" id="KW-1185">Reference proteome</keyword>
<dbReference type="CDD" id="cd01647">
    <property type="entry name" value="RT_LTR"/>
    <property type="match status" value="1"/>
</dbReference>
<dbReference type="InterPro" id="IPR041588">
    <property type="entry name" value="Integrase_H2C2"/>
</dbReference>
<dbReference type="Pfam" id="PF00078">
    <property type="entry name" value="RVT_1"/>
    <property type="match status" value="1"/>
</dbReference>
<dbReference type="Pfam" id="PF17919">
    <property type="entry name" value="RT_RNaseH_2"/>
    <property type="match status" value="1"/>
</dbReference>
<dbReference type="SUPFAM" id="SSF53098">
    <property type="entry name" value="Ribonuclease H-like"/>
    <property type="match status" value="1"/>
</dbReference>
<keyword evidence="6" id="KW-0511">Multifunctional enzyme</keyword>
<keyword evidence="4" id="KW-0540">Nuclease</keyword>
<dbReference type="Gene3D" id="3.30.420.10">
    <property type="entry name" value="Ribonuclease H-like superfamily/Ribonuclease H"/>
    <property type="match status" value="1"/>
</dbReference>
<dbReference type="InterPro" id="IPR000477">
    <property type="entry name" value="RT_dom"/>
</dbReference>
<dbReference type="InterPro" id="IPR050951">
    <property type="entry name" value="Retrovirus_Pol_polyprotein"/>
</dbReference>
<evidence type="ECO:0000256" key="4">
    <source>
        <dbReference type="ARBA" id="ARBA00022722"/>
    </source>
</evidence>
<evidence type="ECO:0000256" key="3">
    <source>
        <dbReference type="ARBA" id="ARBA00022695"/>
    </source>
</evidence>
<evidence type="ECO:0000256" key="6">
    <source>
        <dbReference type="ARBA" id="ARBA00023268"/>
    </source>
</evidence>
<dbReference type="SUPFAM" id="SSF56672">
    <property type="entry name" value="DNA/RNA polymerases"/>
    <property type="match status" value="1"/>
</dbReference>
<accession>A0ABM3N712</accession>
<dbReference type="InterPro" id="IPR001584">
    <property type="entry name" value="Integrase_cat-core"/>
</dbReference>
<evidence type="ECO:0000313" key="10">
    <source>
        <dbReference type="Proteomes" id="UP001652740"/>
    </source>
</evidence>
<dbReference type="Pfam" id="PF00665">
    <property type="entry name" value="rve"/>
    <property type="match status" value="1"/>
</dbReference>
<keyword evidence="5" id="KW-0378">Hydrolase</keyword>
<evidence type="ECO:0000256" key="2">
    <source>
        <dbReference type="ARBA" id="ARBA00022679"/>
    </source>
</evidence>
<evidence type="ECO:0000256" key="1">
    <source>
        <dbReference type="ARBA" id="ARBA00012493"/>
    </source>
</evidence>
<evidence type="ECO:0000256" key="7">
    <source>
        <dbReference type="SAM" id="MobiDB-lite"/>
    </source>
</evidence>
<keyword evidence="3" id="KW-0548">Nucleotidyltransferase</keyword>
<sequence length="1312" mass="147392">MSVYGSVPLFDCKSDEWGVHSAQLKNFFVANGINDTSDVNGVKRRAILLNCMSQDSYRLTRDLLFPIVPESATYSVIVDTLDAHFQPKKCIYAERQKFYSAKKDPHESLPEYAARIRGLASTCQFGTSLEMCMTDRFVLGVDSPVVREKLFREDPGQLKLTRAVEVAGAVESAQRVACSDLAALNIKSESVLYAAERTERRHATAGRSRDVGSGGSGGSGHLKRMCASKSVRMVDRNNIKSRRNRNSERRSNFISECDNESENSDYALLNNIRCSEGAPMTVAVTADGKPFSMEIDSGSAVSAMPSAVWRRYFSKTHPLGESDKILRTYNGSLLSPIGVCDLLITYNNNSQYIRFYVVNNGPVSLLGRDFLYKFNLALVTVNHCSANKYSSILKKYSSLFSDNLGTFNRYKLTLHLKEGAVPKFCKARTVPFALKDKVSAELDRLVRIGILKPVSYSKYASPIVAVLKKNNEVRICGDYSGTINKILKVDSYPLPKLNELCASLHGCRYFSKLDLSQSYNQFLLDDQSQEYTCINTHKGLFVYTRLVFGLANAPALFQRAMVQLLNGIDGVVCFLDDVLIAASTPELHWERVEQVLIRLRDAGLILQKSKCYFLQEKVEYLGFIIDREGIHKNPDKIRLLMSSFIPQAAALLEPLHTLLRKDIEWEWTDEHQKAFNAVKRELSSSRVLAHYDPRQQLVLTVDAAPSGLGAVLAARYHDGAERPICYASRALNKSERAYSQIQKEATAIIYEKGVPQMTESRLQRYALFLAAYNYKIEFVSSGNNVADYLSRFPVEMEPQEVINDTEMPSYINALAAAGATLPASLEEMRSSTAADITLSDVIQYINKGWPRKVRVELLPYSRCQHELHVDNGCLMRGHRVVVPEVYRSAVIQELHAAHLGIMKMKSLARERCWYPGIDRDIEQTVSNCDRCISVRSAPPKAHMESWNWPVSVFDRIHLDYLGPLSSKIFLVLVDAHSKWIECLDMPNMTSQSLILNLKKVFSRFGLPKTIVTDNATTFTSSEFGKFCDVNGITHILSPVYSPQSNGLAENAVKTCKRFIKNALKDCSIKNIGSRLDDYLFYYRNTPHCTTGVSPSVLMFGRNLRCKLDLISVRPSATGPNPMLINNRVRLNQERQRRCFGGKGRYFSRYDKVWIRDYRFNPKRPVWVLGSVVSRVGKVVYDVAVKDTDIVWRRHINQLLDAKTYNGNVNSSAWSYDKYDNGTTCSLTHDLTTEPFQSDSPTTAPGLGVEGEVRPSTPAGSPEPRAPNDADYDSYGTPPNEAPERSPPRAASVPGVRRTRSGRPVHPPKRLFF</sequence>
<organism evidence="10 11">
    <name type="scientific">Galleria mellonella</name>
    <name type="common">Greater wax moth</name>
    <dbReference type="NCBI Taxonomy" id="7137"/>
    <lineage>
        <taxon>Eukaryota</taxon>
        <taxon>Metazoa</taxon>
        <taxon>Ecdysozoa</taxon>
        <taxon>Arthropoda</taxon>
        <taxon>Hexapoda</taxon>
        <taxon>Insecta</taxon>
        <taxon>Pterygota</taxon>
        <taxon>Neoptera</taxon>
        <taxon>Endopterygota</taxon>
        <taxon>Lepidoptera</taxon>
        <taxon>Glossata</taxon>
        <taxon>Ditrysia</taxon>
        <taxon>Pyraloidea</taxon>
        <taxon>Pyralidae</taxon>
        <taxon>Galleriinae</taxon>
        <taxon>Galleria</taxon>
    </lineage>
</organism>
<dbReference type="RefSeq" id="XP_052759374.1">
    <property type="nucleotide sequence ID" value="XM_052903414.1"/>
</dbReference>
<feature type="region of interest" description="Disordered" evidence="7">
    <location>
        <begin position="1229"/>
        <end position="1312"/>
    </location>
</feature>
<feature type="compositionally biased region" description="Polar residues" evidence="7">
    <location>
        <begin position="1229"/>
        <end position="1242"/>
    </location>
</feature>
<keyword evidence="2" id="KW-0808">Transferase</keyword>
<dbReference type="PROSITE" id="PS50994">
    <property type="entry name" value="INTEGRASE"/>
    <property type="match status" value="1"/>
</dbReference>
<dbReference type="Pfam" id="PF17921">
    <property type="entry name" value="Integrase_H2C2"/>
    <property type="match status" value="1"/>
</dbReference>
<dbReference type="Gene3D" id="3.30.70.270">
    <property type="match status" value="2"/>
</dbReference>
<dbReference type="InterPro" id="IPR043128">
    <property type="entry name" value="Rev_trsase/Diguanyl_cyclase"/>
</dbReference>
<feature type="domain" description="Integrase catalytic" evidence="9">
    <location>
        <begin position="935"/>
        <end position="1102"/>
    </location>
</feature>
<dbReference type="EC" id="2.7.7.49" evidence="1"/>
<dbReference type="SUPFAM" id="SSF50630">
    <property type="entry name" value="Acid proteases"/>
    <property type="match status" value="1"/>
</dbReference>
<evidence type="ECO:0000256" key="5">
    <source>
        <dbReference type="ARBA" id="ARBA00022759"/>
    </source>
</evidence>
<evidence type="ECO:0000259" key="9">
    <source>
        <dbReference type="PROSITE" id="PS50994"/>
    </source>
</evidence>
<feature type="region of interest" description="Disordered" evidence="7">
    <location>
        <begin position="199"/>
        <end position="223"/>
    </location>
</feature>
<dbReference type="GeneID" id="128202590"/>